<sequence>MNTSVLYPPNSQSLSDEVIQGATQRVEFSCHDRYNTRRHVPVKVRLNSPTRLGNRPLHARTTAELTARPPQHSTIVRAGKDASSSLGFAERSLLRRRQQSRENMTRYQRKMSGRVSGIRSLREETYKLELQRQLLDFGISTARTSWNVVSEYFRLFRSHVRLGGCNSFKTLEALHPQHLQVHRSFLVATMAPDVVTSSGRGVEALLEDYRRMSLYFPDFDVQLVNLENGLGDTFIATTKVKATIFESTLRMAFPHLVIDQELWATLGSKLLGKRLVIRSHRLGR</sequence>
<organism evidence="1 2">
    <name type="scientific">Phytophthora sojae (strain P6497)</name>
    <name type="common">Soybean stem and root rot agent</name>
    <name type="synonym">Phytophthora megasperma f. sp. glycines</name>
    <dbReference type="NCBI Taxonomy" id="1094619"/>
    <lineage>
        <taxon>Eukaryota</taxon>
        <taxon>Sar</taxon>
        <taxon>Stramenopiles</taxon>
        <taxon>Oomycota</taxon>
        <taxon>Peronosporomycetes</taxon>
        <taxon>Peronosporales</taxon>
        <taxon>Peronosporaceae</taxon>
        <taxon>Phytophthora</taxon>
    </lineage>
</organism>
<name>G4ZDP9_PHYSP</name>
<keyword evidence="2" id="KW-1185">Reference proteome</keyword>
<dbReference type="RefSeq" id="XP_009527446.1">
    <property type="nucleotide sequence ID" value="XM_009529151.1"/>
</dbReference>
<evidence type="ECO:0000313" key="1">
    <source>
        <dbReference type="EMBL" id="EGZ18388.1"/>
    </source>
</evidence>
<proteinExistence type="predicted"/>
<protein>
    <submittedName>
        <fullName evidence="1">Uncharacterized protein</fullName>
    </submittedName>
</protein>
<dbReference type="AlphaFoldDB" id="G4ZDP9"/>
<dbReference type="KEGG" id="psoj:PHYSODRAFT_501618"/>
<dbReference type="Proteomes" id="UP000002640">
    <property type="component" value="Unassembled WGS sequence"/>
</dbReference>
<reference evidence="1 2" key="1">
    <citation type="journal article" date="2006" name="Science">
        <title>Phytophthora genome sequences uncover evolutionary origins and mechanisms of pathogenesis.</title>
        <authorList>
            <person name="Tyler B.M."/>
            <person name="Tripathy S."/>
            <person name="Zhang X."/>
            <person name="Dehal P."/>
            <person name="Jiang R.H."/>
            <person name="Aerts A."/>
            <person name="Arredondo F.D."/>
            <person name="Baxter L."/>
            <person name="Bensasson D."/>
            <person name="Beynon J.L."/>
            <person name="Chapman J."/>
            <person name="Damasceno C.M."/>
            <person name="Dorrance A.E."/>
            <person name="Dou D."/>
            <person name="Dickerman A.W."/>
            <person name="Dubchak I.L."/>
            <person name="Garbelotto M."/>
            <person name="Gijzen M."/>
            <person name="Gordon S.G."/>
            <person name="Govers F."/>
            <person name="Grunwald N.J."/>
            <person name="Huang W."/>
            <person name="Ivors K.L."/>
            <person name="Jones R.W."/>
            <person name="Kamoun S."/>
            <person name="Krampis K."/>
            <person name="Lamour K.H."/>
            <person name="Lee M.K."/>
            <person name="McDonald W.H."/>
            <person name="Medina M."/>
            <person name="Meijer H.J."/>
            <person name="Nordberg E.K."/>
            <person name="Maclean D.J."/>
            <person name="Ospina-Giraldo M.D."/>
            <person name="Morris P.F."/>
            <person name="Phuntumart V."/>
            <person name="Putnam N.H."/>
            <person name="Rash S."/>
            <person name="Rose J.K."/>
            <person name="Sakihama Y."/>
            <person name="Salamov A.A."/>
            <person name="Savidor A."/>
            <person name="Scheuring C.F."/>
            <person name="Smith B.M."/>
            <person name="Sobral B.W."/>
            <person name="Terry A."/>
            <person name="Torto-Alalibo T.A."/>
            <person name="Win J."/>
            <person name="Xu Z."/>
            <person name="Zhang H."/>
            <person name="Grigoriev I.V."/>
            <person name="Rokhsar D.S."/>
            <person name="Boore J.L."/>
        </authorList>
    </citation>
    <scope>NUCLEOTIDE SEQUENCE [LARGE SCALE GENOMIC DNA]</scope>
    <source>
        <strain evidence="1 2">P6497</strain>
    </source>
</reference>
<dbReference type="EMBL" id="JH159154">
    <property type="protein sequence ID" value="EGZ18388.1"/>
    <property type="molecule type" value="Genomic_DNA"/>
</dbReference>
<dbReference type="GeneID" id="20658002"/>
<evidence type="ECO:0000313" key="2">
    <source>
        <dbReference type="Proteomes" id="UP000002640"/>
    </source>
</evidence>
<gene>
    <name evidence="1" type="ORF">PHYSODRAFT_501618</name>
</gene>
<accession>G4ZDP9</accession>
<dbReference type="SMR" id="G4ZDP9"/>
<dbReference type="InParanoid" id="G4ZDP9"/>